<comment type="similarity">
    <text evidence="4 17">Belongs to the MurCDEF family.</text>
</comment>
<evidence type="ECO:0000256" key="6">
    <source>
        <dbReference type="ARBA" id="ARBA00015655"/>
    </source>
</evidence>
<dbReference type="GO" id="GO:0008360">
    <property type="term" value="P:regulation of cell shape"/>
    <property type="evidence" value="ECO:0007669"/>
    <property type="project" value="UniProtKB-KW"/>
</dbReference>
<evidence type="ECO:0000256" key="2">
    <source>
        <dbReference type="ARBA" id="ARBA00004496"/>
    </source>
</evidence>
<proteinExistence type="inferred from homology"/>
<evidence type="ECO:0000313" key="22">
    <source>
        <dbReference type="Proteomes" id="UP000426444"/>
    </source>
</evidence>
<keyword evidence="17 18" id="KW-0132">Cell division</keyword>
<dbReference type="SUPFAM" id="SSF53623">
    <property type="entry name" value="MurD-like peptide ligases, catalytic domain"/>
    <property type="match status" value="1"/>
</dbReference>
<dbReference type="Pfam" id="PF08245">
    <property type="entry name" value="Mur_ligase_M"/>
    <property type="match status" value="1"/>
</dbReference>
<keyword evidence="22" id="KW-1185">Reference proteome</keyword>
<dbReference type="Proteomes" id="UP000426444">
    <property type="component" value="Chromosome"/>
</dbReference>
<evidence type="ECO:0000256" key="18">
    <source>
        <dbReference type="RuleBase" id="RU003664"/>
    </source>
</evidence>
<dbReference type="EC" id="6.3.2.9" evidence="5 17"/>
<evidence type="ECO:0000256" key="9">
    <source>
        <dbReference type="ARBA" id="ARBA00022741"/>
    </source>
</evidence>
<keyword evidence="11 17" id="KW-0133">Cell shape</keyword>
<feature type="binding site" evidence="17">
    <location>
        <begin position="117"/>
        <end position="123"/>
    </location>
    <ligand>
        <name>ATP</name>
        <dbReference type="ChEBI" id="CHEBI:30616"/>
    </ligand>
</feature>
<keyword evidence="13 17" id="KW-0961">Cell wall biogenesis/degradation</keyword>
<dbReference type="Pfam" id="PF02875">
    <property type="entry name" value="Mur_ligase_C"/>
    <property type="match status" value="1"/>
</dbReference>
<reference evidence="22" key="1">
    <citation type="journal article" date="2019" name="Microbiology">
        <title>Complete Genome Sequence of an Uncultured Bacterium of the Candidate Phylum Bipolaricaulota.</title>
        <authorList>
            <person name="Kadnikov V.V."/>
            <person name="Mardanov A.V."/>
            <person name="Beletsky A.V."/>
            <person name="Frank Y.A."/>
            <person name="Karnachuk O.V."/>
            <person name="Ravin N.V."/>
        </authorList>
    </citation>
    <scope>NUCLEOTIDE SEQUENCE [LARGE SCALE GENOMIC DNA]</scope>
</reference>
<evidence type="ECO:0000259" key="20">
    <source>
        <dbReference type="Pfam" id="PF08245"/>
    </source>
</evidence>
<dbReference type="InterPro" id="IPR013221">
    <property type="entry name" value="Mur_ligase_cen"/>
</dbReference>
<gene>
    <name evidence="17" type="primary">murD</name>
    <name evidence="21" type="ORF">SYNTR_0541</name>
</gene>
<evidence type="ECO:0000256" key="15">
    <source>
        <dbReference type="ARBA" id="ARBA00032324"/>
    </source>
</evidence>
<dbReference type="SUPFAM" id="SSF51984">
    <property type="entry name" value="MurCD N-terminal domain"/>
    <property type="match status" value="1"/>
</dbReference>
<comment type="catalytic activity">
    <reaction evidence="16 17 18">
        <text>UDP-N-acetyl-alpha-D-muramoyl-L-alanine + D-glutamate + ATP = UDP-N-acetyl-alpha-D-muramoyl-L-alanyl-D-glutamate + ADP + phosphate + H(+)</text>
        <dbReference type="Rhea" id="RHEA:16429"/>
        <dbReference type="ChEBI" id="CHEBI:15378"/>
        <dbReference type="ChEBI" id="CHEBI:29986"/>
        <dbReference type="ChEBI" id="CHEBI:30616"/>
        <dbReference type="ChEBI" id="CHEBI:43474"/>
        <dbReference type="ChEBI" id="CHEBI:83898"/>
        <dbReference type="ChEBI" id="CHEBI:83900"/>
        <dbReference type="ChEBI" id="CHEBI:456216"/>
        <dbReference type="EC" id="6.3.2.9"/>
    </reaction>
</comment>
<dbReference type="GO" id="GO:0009252">
    <property type="term" value="P:peptidoglycan biosynthetic process"/>
    <property type="evidence" value="ECO:0007669"/>
    <property type="project" value="UniProtKB-UniRule"/>
</dbReference>
<feature type="domain" description="Mur ligase C-terminal" evidence="19">
    <location>
        <begin position="314"/>
        <end position="428"/>
    </location>
</feature>
<evidence type="ECO:0000256" key="1">
    <source>
        <dbReference type="ARBA" id="ARBA00002734"/>
    </source>
</evidence>
<dbReference type="GO" id="GO:0071555">
    <property type="term" value="P:cell wall organization"/>
    <property type="evidence" value="ECO:0007669"/>
    <property type="project" value="UniProtKB-KW"/>
</dbReference>
<dbReference type="GO" id="GO:0008764">
    <property type="term" value="F:UDP-N-acetylmuramoylalanine-D-glutamate ligase activity"/>
    <property type="evidence" value="ECO:0007669"/>
    <property type="project" value="UniProtKB-UniRule"/>
</dbReference>
<evidence type="ECO:0000256" key="3">
    <source>
        <dbReference type="ARBA" id="ARBA00004752"/>
    </source>
</evidence>
<name>A0A6I6DCN9_9FIRM</name>
<dbReference type="InterPro" id="IPR036615">
    <property type="entry name" value="Mur_ligase_C_dom_sf"/>
</dbReference>
<keyword evidence="7 17" id="KW-0963">Cytoplasm</keyword>
<dbReference type="InterPro" id="IPR036565">
    <property type="entry name" value="Mur-like_cat_sf"/>
</dbReference>
<dbReference type="EMBL" id="CP046457">
    <property type="protein sequence ID" value="QGT99134.1"/>
    <property type="molecule type" value="Genomic_DNA"/>
</dbReference>
<protein>
    <recommendedName>
        <fullName evidence="6 17">UDP-N-acetylmuramoylalanine--D-glutamate ligase</fullName>
        <ecNumber evidence="5 17">6.3.2.9</ecNumber>
    </recommendedName>
    <alternativeName>
        <fullName evidence="15 17">D-glutamic acid-adding enzyme</fullName>
    </alternativeName>
    <alternativeName>
        <fullName evidence="14 17">UDP-N-acetylmuramoyl-L-alanyl-D-glutamate synthetase</fullName>
    </alternativeName>
</protein>
<dbReference type="HAMAP" id="MF_00639">
    <property type="entry name" value="MurD"/>
    <property type="match status" value="1"/>
</dbReference>
<dbReference type="InterPro" id="IPR005762">
    <property type="entry name" value="MurD"/>
</dbReference>
<dbReference type="GO" id="GO:0005524">
    <property type="term" value="F:ATP binding"/>
    <property type="evidence" value="ECO:0007669"/>
    <property type="project" value="UniProtKB-UniRule"/>
</dbReference>
<evidence type="ECO:0000256" key="12">
    <source>
        <dbReference type="ARBA" id="ARBA00022984"/>
    </source>
</evidence>
<comment type="function">
    <text evidence="1 17 18">Cell wall formation. Catalyzes the addition of glutamate to the nucleotide precursor UDP-N-acetylmuramoyl-L-alanine (UMA).</text>
</comment>
<evidence type="ECO:0000256" key="17">
    <source>
        <dbReference type="HAMAP-Rule" id="MF_00639"/>
    </source>
</evidence>
<keyword evidence="12 17" id="KW-0573">Peptidoglycan synthesis</keyword>
<evidence type="ECO:0000259" key="19">
    <source>
        <dbReference type="Pfam" id="PF02875"/>
    </source>
</evidence>
<dbReference type="GO" id="GO:0005737">
    <property type="term" value="C:cytoplasm"/>
    <property type="evidence" value="ECO:0007669"/>
    <property type="project" value="UniProtKB-SubCell"/>
</dbReference>
<dbReference type="UniPathway" id="UPA00219"/>
<dbReference type="Gene3D" id="3.40.50.720">
    <property type="entry name" value="NAD(P)-binding Rossmann-like Domain"/>
    <property type="match status" value="1"/>
</dbReference>
<keyword evidence="8 17" id="KW-0436">Ligase</keyword>
<dbReference type="Gene3D" id="3.40.1190.10">
    <property type="entry name" value="Mur-like, catalytic domain"/>
    <property type="match status" value="1"/>
</dbReference>
<dbReference type="InterPro" id="IPR004101">
    <property type="entry name" value="Mur_ligase_C"/>
</dbReference>
<dbReference type="Pfam" id="PF21799">
    <property type="entry name" value="MurD-like_N"/>
    <property type="match status" value="1"/>
</dbReference>
<keyword evidence="9 17" id="KW-0547">Nucleotide-binding</keyword>
<dbReference type="RefSeq" id="WP_156203059.1">
    <property type="nucleotide sequence ID" value="NZ_CP046457.1"/>
</dbReference>
<sequence length="461" mass="50879">MNFDNKNILVLGLARSGLAAIYTLHKRGANITACDIRDKEQLTNVISELKFLNIEIFVGGYPEITKEQYDVMVVSPGVPLDIEPVQNAINEGIKVIGEVELAYLLKSPEVQMYAVTGTNGKTTTTALLQNMFEINGDNSVAGGNIGVPLVKLVDTFEKGIISVEVSSFQLESIEQFQPHICGILNITPDHLDRHKTMQNYIDAKAKIFKNQNSSNYTILNYEDETVKEFKKITNGKAVLFSTNRVLNEGVFIENDTIISNLFNKYIEICNVDDVKLLGKHNLENALCAVAMGLVAGLNKEVIHKALTTFDGVSHRLEKVAIDNDVLYINDSKATNPESTIKAIESFKQPVILIAGGRAKGADFSGLAELVANKVKCLVLIGEAKDSLKRAVIDIGFTNIYETDDFYDAVEISKNQADKGDVVLLSPACASWDMFKSYEERGNLFCQIVNKLINDKKLDKSI</sequence>
<dbReference type="PANTHER" id="PTHR43692:SF1">
    <property type="entry name" value="UDP-N-ACETYLMURAMOYLALANINE--D-GLUTAMATE LIGASE"/>
    <property type="match status" value="1"/>
</dbReference>
<dbReference type="SUPFAM" id="SSF53244">
    <property type="entry name" value="MurD-like peptide ligases, peptide-binding domain"/>
    <property type="match status" value="1"/>
</dbReference>
<evidence type="ECO:0000256" key="11">
    <source>
        <dbReference type="ARBA" id="ARBA00022960"/>
    </source>
</evidence>
<accession>A0A6I6DCN9</accession>
<evidence type="ECO:0000256" key="10">
    <source>
        <dbReference type="ARBA" id="ARBA00022840"/>
    </source>
</evidence>
<dbReference type="Gene3D" id="3.90.190.20">
    <property type="entry name" value="Mur ligase, C-terminal domain"/>
    <property type="match status" value="1"/>
</dbReference>
<evidence type="ECO:0000256" key="16">
    <source>
        <dbReference type="ARBA" id="ARBA00047632"/>
    </source>
</evidence>
<evidence type="ECO:0000313" key="21">
    <source>
        <dbReference type="EMBL" id="QGT99134.1"/>
    </source>
</evidence>
<dbReference type="GO" id="GO:0051301">
    <property type="term" value="P:cell division"/>
    <property type="evidence" value="ECO:0007669"/>
    <property type="project" value="UniProtKB-KW"/>
</dbReference>
<dbReference type="KEGG" id="salq:SYNTR_0541"/>
<evidence type="ECO:0000256" key="13">
    <source>
        <dbReference type="ARBA" id="ARBA00023316"/>
    </source>
</evidence>
<dbReference type="PANTHER" id="PTHR43692">
    <property type="entry name" value="UDP-N-ACETYLMURAMOYLALANINE--D-GLUTAMATE LIGASE"/>
    <property type="match status" value="1"/>
</dbReference>
<dbReference type="OrthoDB" id="9809796at2"/>
<organism evidence="21 22">
    <name type="scientific">Candidatus Syntrophocurvum alkaliphilum</name>
    <dbReference type="NCBI Taxonomy" id="2293317"/>
    <lineage>
        <taxon>Bacteria</taxon>
        <taxon>Bacillati</taxon>
        <taxon>Bacillota</taxon>
        <taxon>Clostridia</taxon>
        <taxon>Eubacteriales</taxon>
        <taxon>Syntrophomonadaceae</taxon>
        <taxon>Candidatus Syntrophocurvum</taxon>
    </lineage>
</organism>
<evidence type="ECO:0000256" key="5">
    <source>
        <dbReference type="ARBA" id="ARBA00012212"/>
    </source>
</evidence>
<evidence type="ECO:0000256" key="4">
    <source>
        <dbReference type="ARBA" id="ARBA00010416"/>
    </source>
</evidence>
<comment type="subcellular location">
    <subcellularLocation>
        <location evidence="2 17 18">Cytoplasm</location>
    </subcellularLocation>
</comment>
<evidence type="ECO:0000256" key="14">
    <source>
        <dbReference type="ARBA" id="ARBA00030398"/>
    </source>
</evidence>
<dbReference type="AlphaFoldDB" id="A0A6I6DCN9"/>
<keyword evidence="10 17" id="KW-0067">ATP-binding</keyword>
<comment type="pathway">
    <text evidence="3 17 18">Cell wall biogenesis; peptidoglycan biosynthesis.</text>
</comment>
<evidence type="ECO:0000256" key="8">
    <source>
        <dbReference type="ARBA" id="ARBA00022598"/>
    </source>
</evidence>
<keyword evidence="17 18" id="KW-0131">Cell cycle</keyword>
<evidence type="ECO:0000256" key="7">
    <source>
        <dbReference type="ARBA" id="ARBA00022490"/>
    </source>
</evidence>
<dbReference type="NCBIfam" id="TIGR01087">
    <property type="entry name" value="murD"/>
    <property type="match status" value="1"/>
</dbReference>
<feature type="domain" description="Mur ligase central" evidence="20">
    <location>
        <begin position="115"/>
        <end position="291"/>
    </location>
</feature>